<dbReference type="InterPro" id="IPR029063">
    <property type="entry name" value="SAM-dependent_MTases_sf"/>
</dbReference>
<accession>A0A7C2JYH8</accession>
<reference evidence="1" key="1">
    <citation type="journal article" date="2020" name="mSystems">
        <title>Genome- and Community-Level Interaction Insights into Carbon Utilization and Element Cycling Functions of Hydrothermarchaeota in Hydrothermal Sediment.</title>
        <authorList>
            <person name="Zhou Z."/>
            <person name="Liu Y."/>
            <person name="Xu W."/>
            <person name="Pan J."/>
            <person name="Luo Z.H."/>
            <person name="Li M."/>
        </authorList>
    </citation>
    <scope>NUCLEOTIDE SEQUENCE [LARGE SCALE GENOMIC DNA]</scope>
    <source>
        <strain evidence="1">SpSt-339</strain>
    </source>
</reference>
<dbReference type="Gene3D" id="3.40.50.150">
    <property type="entry name" value="Vaccinia Virus protein VP39"/>
    <property type="match status" value="1"/>
</dbReference>
<dbReference type="Pfam" id="PF13489">
    <property type="entry name" value="Methyltransf_23"/>
    <property type="match status" value="1"/>
</dbReference>
<dbReference type="CDD" id="cd02440">
    <property type="entry name" value="AdoMet_MTases"/>
    <property type="match status" value="1"/>
</dbReference>
<gene>
    <name evidence="1" type="ORF">ENQ76_04530</name>
</gene>
<dbReference type="GO" id="GO:0008168">
    <property type="term" value="F:methyltransferase activity"/>
    <property type="evidence" value="ECO:0007669"/>
    <property type="project" value="UniProtKB-KW"/>
</dbReference>
<keyword evidence="1" id="KW-0808">Transferase</keyword>
<protein>
    <submittedName>
        <fullName evidence="1">Methyltransferase domain-containing protein</fullName>
    </submittedName>
</protein>
<dbReference type="EMBL" id="DSOK01000135">
    <property type="protein sequence ID" value="HEN14720.1"/>
    <property type="molecule type" value="Genomic_DNA"/>
</dbReference>
<evidence type="ECO:0000313" key="1">
    <source>
        <dbReference type="EMBL" id="HEN14720.1"/>
    </source>
</evidence>
<proteinExistence type="predicted"/>
<organism evidence="1">
    <name type="scientific">Schlesneria paludicola</name>
    <dbReference type="NCBI Taxonomy" id="360056"/>
    <lineage>
        <taxon>Bacteria</taxon>
        <taxon>Pseudomonadati</taxon>
        <taxon>Planctomycetota</taxon>
        <taxon>Planctomycetia</taxon>
        <taxon>Planctomycetales</taxon>
        <taxon>Planctomycetaceae</taxon>
        <taxon>Schlesneria</taxon>
    </lineage>
</organism>
<dbReference type="GO" id="GO:0032259">
    <property type="term" value="P:methylation"/>
    <property type="evidence" value="ECO:0007669"/>
    <property type="project" value="UniProtKB-KW"/>
</dbReference>
<dbReference type="AlphaFoldDB" id="A0A7C2JYH8"/>
<keyword evidence="1" id="KW-0489">Methyltransferase</keyword>
<sequence length="238" mass="26679">MNSEYTHRFFEDISSGSMRSAQIIAPLVHSLAPVTSVLDVGCGTGAWLRAFQECGVTVLSGLDGEYVDRSQLLIDHRLFTPCDLQRATSLPTGFDLVVCLEVLEHLPNSAGLRLVSLMTQSAPLILFSAAMPGQGGTHHINERWHEHWHLEFLKHGYATIDCIREKVFAERQVAPWFRQNIFLYAAPDAYNKYPHLLTLREAKAPGVVPICPHVLRQFTSTRGLVRALLRHLVRQICG</sequence>
<dbReference type="SUPFAM" id="SSF53335">
    <property type="entry name" value="S-adenosyl-L-methionine-dependent methyltransferases"/>
    <property type="match status" value="1"/>
</dbReference>
<comment type="caution">
    <text evidence="1">The sequence shown here is derived from an EMBL/GenBank/DDBJ whole genome shotgun (WGS) entry which is preliminary data.</text>
</comment>
<name>A0A7C2JYH8_9PLAN</name>